<dbReference type="GeneID" id="39575111"/>
<accession>A0A3N2Q450</accession>
<evidence type="ECO:0000313" key="2">
    <source>
        <dbReference type="Proteomes" id="UP000272025"/>
    </source>
</evidence>
<gene>
    <name evidence="1" type="ORF">SODALDRAFT_121899</name>
</gene>
<evidence type="ECO:0000313" key="1">
    <source>
        <dbReference type="EMBL" id="ROT41533.1"/>
    </source>
</evidence>
<dbReference type="Proteomes" id="UP000272025">
    <property type="component" value="Unassembled WGS sequence"/>
</dbReference>
<organism evidence="1 2">
    <name type="scientific">Sodiomyces alkalinus (strain CBS 110278 / VKM F-3762 / F11)</name>
    <name type="common">Alkaliphilic filamentous fungus</name>
    <dbReference type="NCBI Taxonomy" id="1314773"/>
    <lineage>
        <taxon>Eukaryota</taxon>
        <taxon>Fungi</taxon>
        <taxon>Dikarya</taxon>
        <taxon>Ascomycota</taxon>
        <taxon>Pezizomycotina</taxon>
        <taxon>Sordariomycetes</taxon>
        <taxon>Hypocreomycetidae</taxon>
        <taxon>Glomerellales</taxon>
        <taxon>Plectosphaerellaceae</taxon>
        <taxon>Sodiomyces</taxon>
    </lineage>
</organism>
<dbReference type="AlphaFoldDB" id="A0A3N2Q450"/>
<sequence>MTSSFETAKHEHLLRSPRPARACNENEWFASPGGSVIPGTLWARPCASTEGLARRPKIRLITIGLLRDLSEIKLKRTDTTLDLSQKATGKCSLAHVLAWFV</sequence>
<name>A0A3N2Q450_SODAK</name>
<dbReference type="EMBL" id="ML119052">
    <property type="protein sequence ID" value="ROT41533.1"/>
    <property type="molecule type" value="Genomic_DNA"/>
</dbReference>
<protein>
    <submittedName>
        <fullName evidence="1">Uncharacterized protein</fullName>
    </submittedName>
</protein>
<dbReference type="OrthoDB" id="4772188at2759"/>
<dbReference type="RefSeq" id="XP_028469339.1">
    <property type="nucleotide sequence ID" value="XM_028606633.1"/>
</dbReference>
<reference evidence="1 2" key="1">
    <citation type="journal article" date="2018" name="Mol. Ecol.">
        <title>The obligate alkalophilic soda-lake fungus Sodiomyces alkalinus has shifted to a protein diet.</title>
        <authorList>
            <person name="Grum-Grzhimaylo A.A."/>
            <person name="Falkoski D.L."/>
            <person name="van den Heuvel J."/>
            <person name="Valero-Jimenez C.A."/>
            <person name="Min B."/>
            <person name="Choi I.G."/>
            <person name="Lipzen A."/>
            <person name="Daum C.G."/>
            <person name="Aanen D.K."/>
            <person name="Tsang A."/>
            <person name="Henrissat B."/>
            <person name="Bilanenko E.N."/>
            <person name="de Vries R.P."/>
            <person name="van Kan J.A.L."/>
            <person name="Grigoriev I.V."/>
            <person name="Debets A.J.M."/>
        </authorList>
    </citation>
    <scope>NUCLEOTIDE SEQUENCE [LARGE SCALE GENOMIC DNA]</scope>
    <source>
        <strain evidence="1 2">F11</strain>
    </source>
</reference>
<proteinExistence type="predicted"/>
<keyword evidence="2" id="KW-1185">Reference proteome</keyword>